<keyword evidence="5 6" id="KW-0472">Membrane</keyword>
<sequence>MAIPSPLAGLGRRLLSLVYEGLLLLALFMIADLALLLAVPVARDPAFRPLVQLYLLAVSGGYFVWLWTHGGQTLAMKTWRLRLVAADGGPVPLRQAAVRFAVVVLTFMLPAFLWALVDRERQFLHDRLAGTRIINDEGGGKTAENQDG</sequence>
<organism evidence="8 9">
    <name type="scientific">Pelomicrobium methylotrophicum</name>
    <dbReference type="NCBI Taxonomy" id="2602750"/>
    <lineage>
        <taxon>Bacteria</taxon>
        <taxon>Pseudomonadati</taxon>
        <taxon>Pseudomonadota</taxon>
        <taxon>Hydrogenophilia</taxon>
        <taxon>Hydrogenophilia incertae sedis</taxon>
        <taxon>Pelomicrobium</taxon>
    </lineage>
</organism>
<dbReference type="PANTHER" id="PTHR36115">
    <property type="entry name" value="PROLINE-RICH ANTIGEN HOMOLOG-RELATED"/>
    <property type="match status" value="1"/>
</dbReference>
<feature type="transmembrane region" description="Helical" evidence="6">
    <location>
        <begin position="96"/>
        <end position="117"/>
    </location>
</feature>
<dbReference type="AlphaFoldDB" id="A0A5C7EXX0"/>
<keyword evidence="4 6" id="KW-1133">Transmembrane helix</keyword>
<dbReference type="Pfam" id="PF06271">
    <property type="entry name" value="RDD"/>
    <property type="match status" value="1"/>
</dbReference>
<dbReference type="InParanoid" id="A0A5C7EXX0"/>
<evidence type="ECO:0000256" key="3">
    <source>
        <dbReference type="ARBA" id="ARBA00022692"/>
    </source>
</evidence>
<accession>A0A5C7EXX0</accession>
<dbReference type="EMBL" id="VPFL01000008">
    <property type="protein sequence ID" value="TXF12092.1"/>
    <property type="molecule type" value="Genomic_DNA"/>
</dbReference>
<evidence type="ECO:0000256" key="2">
    <source>
        <dbReference type="ARBA" id="ARBA00022475"/>
    </source>
</evidence>
<feature type="domain" description="RDD" evidence="7">
    <location>
        <begin position="7"/>
        <end position="130"/>
    </location>
</feature>
<dbReference type="OrthoDB" id="5298807at2"/>
<comment type="caution">
    <text evidence="8">The sequence shown here is derived from an EMBL/GenBank/DDBJ whole genome shotgun (WGS) entry which is preliminary data.</text>
</comment>
<evidence type="ECO:0000256" key="1">
    <source>
        <dbReference type="ARBA" id="ARBA00004651"/>
    </source>
</evidence>
<evidence type="ECO:0000259" key="7">
    <source>
        <dbReference type="Pfam" id="PF06271"/>
    </source>
</evidence>
<feature type="transmembrane region" description="Helical" evidence="6">
    <location>
        <begin position="17"/>
        <end position="39"/>
    </location>
</feature>
<dbReference type="InterPro" id="IPR051791">
    <property type="entry name" value="Pra-immunoreactive"/>
</dbReference>
<feature type="transmembrane region" description="Helical" evidence="6">
    <location>
        <begin position="51"/>
        <end position="68"/>
    </location>
</feature>
<dbReference type="PANTHER" id="PTHR36115:SF10">
    <property type="entry name" value="RDD DOMAIN-CONTAINING PROTEIN"/>
    <property type="match status" value="1"/>
</dbReference>
<evidence type="ECO:0000313" key="8">
    <source>
        <dbReference type="EMBL" id="TXF12092.1"/>
    </source>
</evidence>
<protein>
    <submittedName>
        <fullName evidence="8">RDD family protein</fullName>
    </submittedName>
</protein>
<evidence type="ECO:0000256" key="6">
    <source>
        <dbReference type="SAM" id="Phobius"/>
    </source>
</evidence>
<dbReference type="GO" id="GO:0005886">
    <property type="term" value="C:plasma membrane"/>
    <property type="evidence" value="ECO:0007669"/>
    <property type="project" value="UniProtKB-SubCell"/>
</dbReference>
<comment type="subcellular location">
    <subcellularLocation>
        <location evidence="1">Cell membrane</location>
        <topology evidence="1">Multi-pass membrane protein</topology>
    </subcellularLocation>
</comment>
<dbReference type="InterPro" id="IPR010432">
    <property type="entry name" value="RDD"/>
</dbReference>
<evidence type="ECO:0000256" key="4">
    <source>
        <dbReference type="ARBA" id="ARBA00022989"/>
    </source>
</evidence>
<evidence type="ECO:0000313" key="9">
    <source>
        <dbReference type="Proteomes" id="UP000321201"/>
    </source>
</evidence>
<evidence type="ECO:0000256" key="5">
    <source>
        <dbReference type="ARBA" id="ARBA00023136"/>
    </source>
</evidence>
<reference evidence="8 9" key="1">
    <citation type="submission" date="2019-08" db="EMBL/GenBank/DDBJ databases">
        <title>Pelomicrobium methylotrophicum gen. nov., sp. nov. a moderately thermophilic, facultatively anaerobic, lithoautotrophic and methylotrophic bacterium isolated from a terrestrial mud volcano.</title>
        <authorList>
            <person name="Slobodkina G.B."/>
            <person name="Merkel A.Y."/>
            <person name="Slobodkin A.I."/>
        </authorList>
    </citation>
    <scope>NUCLEOTIDE SEQUENCE [LARGE SCALE GENOMIC DNA]</scope>
    <source>
        <strain evidence="8 9">SM250</strain>
    </source>
</reference>
<keyword evidence="2" id="KW-1003">Cell membrane</keyword>
<gene>
    <name evidence="8" type="ORF">FR698_07545</name>
</gene>
<keyword evidence="9" id="KW-1185">Reference proteome</keyword>
<dbReference type="Proteomes" id="UP000321201">
    <property type="component" value="Unassembled WGS sequence"/>
</dbReference>
<keyword evidence="3 6" id="KW-0812">Transmembrane</keyword>
<proteinExistence type="predicted"/>
<name>A0A5C7EXX0_9PROT</name>